<evidence type="ECO:0000313" key="3">
    <source>
        <dbReference type="Proteomes" id="UP000017837"/>
    </source>
</evidence>
<evidence type="ECO:0000313" key="2">
    <source>
        <dbReference type="EMBL" id="ESQ92427.1"/>
    </source>
</evidence>
<evidence type="ECO:0000256" key="1">
    <source>
        <dbReference type="SAM" id="Phobius"/>
    </source>
</evidence>
<feature type="transmembrane region" description="Helical" evidence="1">
    <location>
        <begin position="67"/>
        <end position="90"/>
    </location>
</feature>
<dbReference type="eggNOG" id="COG2363">
    <property type="taxonomic scope" value="Bacteria"/>
</dbReference>
<gene>
    <name evidence="2" type="ORF">ABENE_08605</name>
</gene>
<dbReference type="OrthoDB" id="7173378at2"/>
<dbReference type="STRING" id="1121022.GCA_000376105_01277"/>
<evidence type="ECO:0008006" key="4">
    <source>
        <dbReference type="Google" id="ProtNLM"/>
    </source>
</evidence>
<keyword evidence="1" id="KW-0812">Transmembrane</keyword>
<organism evidence="2 3">
    <name type="scientific">Asticcacaulis benevestitus DSM 16100 = ATCC BAA-896</name>
    <dbReference type="NCBI Taxonomy" id="1121022"/>
    <lineage>
        <taxon>Bacteria</taxon>
        <taxon>Pseudomonadati</taxon>
        <taxon>Pseudomonadota</taxon>
        <taxon>Alphaproteobacteria</taxon>
        <taxon>Caulobacterales</taxon>
        <taxon>Caulobacteraceae</taxon>
        <taxon>Asticcacaulis</taxon>
    </lineage>
</organism>
<dbReference type="Proteomes" id="UP000017837">
    <property type="component" value="Unassembled WGS sequence"/>
</dbReference>
<accession>V4PEP7</accession>
<dbReference type="AlphaFoldDB" id="V4PEP7"/>
<keyword evidence="1" id="KW-0472">Membrane</keyword>
<comment type="caution">
    <text evidence="2">The sequence shown here is derived from an EMBL/GenBank/DDBJ whole genome shotgun (WGS) entry which is preliminary data.</text>
</comment>
<dbReference type="RefSeq" id="WP_018080942.1">
    <property type="nucleotide sequence ID" value="NZ_AQWM01000003.1"/>
</dbReference>
<feature type="transmembrane region" description="Helical" evidence="1">
    <location>
        <begin position="41"/>
        <end position="60"/>
    </location>
</feature>
<keyword evidence="1" id="KW-1133">Transmembrane helix</keyword>
<name>V4PEP7_9CAUL</name>
<protein>
    <recommendedName>
        <fullName evidence="4">DUF423 domain-containing protein</fullName>
    </recommendedName>
</protein>
<proteinExistence type="predicted"/>
<sequence length="119" mass="12084">MTGQRIILAIAGLWGLTGVIMLAAGSHPPQTGNLAVGGQFLLFHAAAVIGLLSTVLITGWRRALPLALLLTGSGVFALEILIHAIIGIVIPGLAPIGGTIAILGWLAVVIGALVEPSKR</sequence>
<keyword evidence="3" id="KW-1185">Reference proteome</keyword>
<reference evidence="2 3" key="1">
    <citation type="journal article" date="2014" name="Nature">
        <title>Sequential evolution of bacterial morphology by co-option of a developmental regulator.</title>
        <authorList>
            <person name="Jiang C."/>
            <person name="Brown P.J."/>
            <person name="Ducret A."/>
            <person name="Brun Y.V."/>
        </authorList>
    </citation>
    <scope>NUCLEOTIDE SEQUENCE [LARGE SCALE GENOMIC DNA]</scope>
    <source>
        <strain evidence="2 3">DSM 16100</strain>
    </source>
</reference>
<dbReference type="PATRIC" id="fig|1121022.4.peg.1731"/>
<feature type="transmembrane region" description="Helical" evidence="1">
    <location>
        <begin position="96"/>
        <end position="114"/>
    </location>
</feature>
<dbReference type="EMBL" id="AWGB01000013">
    <property type="protein sequence ID" value="ESQ92427.1"/>
    <property type="molecule type" value="Genomic_DNA"/>
</dbReference>